<feature type="region of interest" description="Disordered" evidence="1">
    <location>
        <begin position="75"/>
        <end position="94"/>
    </location>
</feature>
<dbReference type="RefSeq" id="XP_001873288.1">
    <property type="nucleotide sequence ID" value="XM_001873253.1"/>
</dbReference>
<reference evidence="2 3" key="1">
    <citation type="journal article" date="2008" name="Nature">
        <title>The genome of Laccaria bicolor provides insights into mycorrhizal symbiosis.</title>
        <authorList>
            <person name="Martin F."/>
            <person name="Aerts A."/>
            <person name="Ahren D."/>
            <person name="Brun A."/>
            <person name="Danchin E.G.J."/>
            <person name="Duchaussoy F."/>
            <person name="Gibon J."/>
            <person name="Kohler A."/>
            <person name="Lindquist E."/>
            <person name="Pereda V."/>
            <person name="Salamov A."/>
            <person name="Shapiro H.J."/>
            <person name="Wuyts J."/>
            <person name="Blaudez D."/>
            <person name="Buee M."/>
            <person name="Brokstein P."/>
            <person name="Canbaeck B."/>
            <person name="Cohen D."/>
            <person name="Courty P.E."/>
            <person name="Coutinho P.M."/>
            <person name="Delaruelle C."/>
            <person name="Detter J.C."/>
            <person name="Deveau A."/>
            <person name="DiFazio S."/>
            <person name="Duplessis S."/>
            <person name="Fraissinet-Tachet L."/>
            <person name="Lucic E."/>
            <person name="Frey-Klett P."/>
            <person name="Fourrey C."/>
            <person name="Feussner I."/>
            <person name="Gay G."/>
            <person name="Grimwood J."/>
            <person name="Hoegger P.J."/>
            <person name="Jain P."/>
            <person name="Kilaru S."/>
            <person name="Labbe J."/>
            <person name="Lin Y.C."/>
            <person name="Legue V."/>
            <person name="Le Tacon F."/>
            <person name="Marmeisse R."/>
            <person name="Melayah D."/>
            <person name="Montanini B."/>
            <person name="Muratet M."/>
            <person name="Nehls U."/>
            <person name="Niculita-Hirzel H."/>
            <person name="Oudot-Le Secq M.P."/>
            <person name="Peter M."/>
            <person name="Quesneville H."/>
            <person name="Rajashekar B."/>
            <person name="Reich M."/>
            <person name="Rouhier N."/>
            <person name="Schmutz J."/>
            <person name="Yin T."/>
            <person name="Chalot M."/>
            <person name="Henrissat B."/>
            <person name="Kuees U."/>
            <person name="Lucas S."/>
            <person name="Van de Peer Y."/>
            <person name="Podila G.K."/>
            <person name="Polle A."/>
            <person name="Pukkila P.J."/>
            <person name="Richardson P.M."/>
            <person name="Rouze P."/>
            <person name="Sanders I.R."/>
            <person name="Stajich J.E."/>
            <person name="Tunlid A."/>
            <person name="Tuskan G."/>
            <person name="Grigoriev I.V."/>
        </authorList>
    </citation>
    <scope>NUCLEOTIDE SEQUENCE [LARGE SCALE GENOMIC DNA]</scope>
    <source>
        <strain evidence="3">S238N-H82 / ATCC MYA-4686</strain>
    </source>
</reference>
<feature type="compositionally biased region" description="Polar residues" evidence="1">
    <location>
        <begin position="99"/>
        <end position="115"/>
    </location>
</feature>
<protein>
    <submittedName>
        <fullName evidence="2">Predicted protein</fullName>
    </submittedName>
</protein>
<keyword evidence="3" id="KW-1185">Reference proteome</keyword>
<dbReference type="InParanoid" id="B0CQR4"/>
<evidence type="ECO:0000313" key="2">
    <source>
        <dbReference type="EMBL" id="EDR15080.1"/>
    </source>
</evidence>
<dbReference type="GeneID" id="6069845"/>
<proteinExistence type="predicted"/>
<dbReference type="STRING" id="486041.B0CQR4"/>
<dbReference type="EMBL" id="DS547091">
    <property type="protein sequence ID" value="EDR15080.1"/>
    <property type="molecule type" value="Genomic_DNA"/>
</dbReference>
<feature type="compositionally biased region" description="Basic and acidic residues" evidence="1">
    <location>
        <begin position="24"/>
        <end position="33"/>
    </location>
</feature>
<name>B0CQR4_LACBS</name>
<sequence length="796" mass="87710">MLKDGEYTPARKLFKLNDSSRIPVTEKDKKGVDGHAAPASPTSLFSEPSSPEEPLISAQPRPLPISSAPALPVKKFSSSGTSITIPRRPSHTLTKMTSSALDVASSGSGLSTKQRLAQGALEPKRPNAPYLSKPKANAPLPSKTVSATVMKSLSFKKKPALLSVNTTPTLSHDDIHHAPSPTLHQIQEPTLASLNASPYSPLLDDTPVAGPSQVNNAHEWAPSFNDPFADDSIDHSQTSVFPPTPTDPLMVMANNFLEGIMPPQIIAPLRPTADTRVEPVPPPSLYRKPALPARIPKKWRWSGTLSMGSGKGLSVTLQDAMESKQDSMRFSVALAANQTLLVPSLHDADDLKYILYACQLPSSLARLGPQGEEDAGPLRTIAQFMSKSHKVALSPIYLDEQLIGHILLFPPTIDHLVKHLKVPPDLRQSGSLVAALISWSLRPAQLSCRVDRPCSIFLARNAKMPPRAEKSTWNRSLRSMVSYHHALRVLSFPHLLHEFLTSGSSDRGYYAWLGRSDTRHSKKQGLETAFLHNIMAQTGAKYVGSNGTPRVVFVHVGALNTLYKLPKFPEWRARTAIHFYTYGTHERVPCTVWGIREIYPCGGVVTFTPSALSMDPPSVIRTIKQISKHPLWTCYVMPSVLGMLARSACLAEDPVAALNQAKFPYKYILDAIEVGELALLHAPPCSRNHPQSASQDWLWSHLTFSSLSGRKALEISLNTFTSKFSNVPESDLRSKMDEEIAQDLSIMQLQPAIMRDYRRFVILKYESQSVKISPQGLEWISLSNFDFKDDFLTTRP</sequence>
<feature type="region of interest" description="Disordered" evidence="1">
    <location>
        <begin position="16"/>
        <end position="70"/>
    </location>
</feature>
<gene>
    <name evidence="2" type="ORF">LACBIDRAFT_300863</name>
</gene>
<evidence type="ECO:0000313" key="3">
    <source>
        <dbReference type="Proteomes" id="UP000001194"/>
    </source>
</evidence>
<organism evidence="3">
    <name type="scientific">Laccaria bicolor (strain S238N-H82 / ATCC MYA-4686)</name>
    <name type="common">Bicoloured deceiver</name>
    <name type="synonym">Laccaria laccata var. bicolor</name>
    <dbReference type="NCBI Taxonomy" id="486041"/>
    <lineage>
        <taxon>Eukaryota</taxon>
        <taxon>Fungi</taxon>
        <taxon>Dikarya</taxon>
        <taxon>Basidiomycota</taxon>
        <taxon>Agaricomycotina</taxon>
        <taxon>Agaricomycetes</taxon>
        <taxon>Agaricomycetidae</taxon>
        <taxon>Agaricales</taxon>
        <taxon>Agaricineae</taxon>
        <taxon>Hydnangiaceae</taxon>
        <taxon>Laccaria</taxon>
    </lineage>
</organism>
<accession>B0CQR4</accession>
<feature type="region of interest" description="Disordered" evidence="1">
    <location>
        <begin position="99"/>
        <end position="140"/>
    </location>
</feature>
<evidence type="ECO:0000256" key="1">
    <source>
        <dbReference type="SAM" id="MobiDB-lite"/>
    </source>
</evidence>
<dbReference type="AlphaFoldDB" id="B0CQR4"/>
<dbReference type="Proteomes" id="UP000001194">
    <property type="component" value="Unassembled WGS sequence"/>
</dbReference>
<dbReference type="KEGG" id="lbc:LACBIDRAFT_300863"/>
<dbReference type="OrthoDB" id="433924at2759"/>
<dbReference type="HOGENOM" id="CLU_012918_0_0_1"/>